<organism evidence="3 4">
    <name type="scientific">Effrenium voratum</name>
    <dbReference type="NCBI Taxonomy" id="2562239"/>
    <lineage>
        <taxon>Eukaryota</taxon>
        <taxon>Sar</taxon>
        <taxon>Alveolata</taxon>
        <taxon>Dinophyceae</taxon>
        <taxon>Suessiales</taxon>
        <taxon>Symbiodiniaceae</taxon>
        <taxon>Effrenium</taxon>
    </lineage>
</organism>
<dbReference type="SUPFAM" id="SSF52913">
    <property type="entry name" value="RNA 3'-terminal phosphate cyclase, RPTC, insert domain"/>
    <property type="match status" value="1"/>
</dbReference>
<dbReference type="PANTHER" id="PTHR11096">
    <property type="entry name" value="RNA 3' TERMINAL PHOSPHATE CYCLASE"/>
    <property type="match status" value="1"/>
</dbReference>
<dbReference type="GO" id="GO:0006396">
    <property type="term" value="P:RNA processing"/>
    <property type="evidence" value="ECO:0007669"/>
    <property type="project" value="InterPro"/>
</dbReference>
<evidence type="ECO:0000313" key="3">
    <source>
        <dbReference type="EMBL" id="CAJ1394969.1"/>
    </source>
</evidence>
<protein>
    <recommendedName>
        <fullName evidence="5">RNA 3'-terminal-phosphate cyclase (ATP)</fullName>
    </recommendedName>
</protein>
<evidence type="ECO:0000259" key="1">
    <source>
        <dbReference type="Pfam" id="PF01137"/>
    </source>
</evidence>
<dbReference type="Pfam" id="PF01137">
    <property type="entry name" value="RTC"/>
    <property type="match status" value="1"/>
</dbReference>
<feature type="domain" description="RNA 3'-terminal phosphate cyclase" evidence="1">
    <location>
        <begin position="3"/>
        <end position="307"/>
    </location>
</feature>
<dbReference type="InterPro" id="IPR013791">
    <property type="entry name" value="RNA3'-term_phos_cycl_insert"/>
</dbReference>
<evidence type="ECO:0000313" key="4">
    <source>
        <dbReference type="Proteomes" id="UP001178507"/>
    </source>
</evidence>
<dbReference type="InterPro" id="IPR000228">
    <property type="entry name" value="RNA3'_term_phos_cyc"/>
</dbReference>
<keyword evidence="4" id="KW-1185">Reference proteome</keyword>
<dbReference type="Proteomes" id="UP001178507">
    <property type="component" value="Unassembled WGS sequence"/>
</dbReference>
<feature type="domain" description="RNA 3'-terminal phosphate cyclase insert" evidence="2">
    <location>
        <begin position="189"/>
        <end position="296"/>
    </location>
</feature>
<dbReference type="InterPro" id="IPR013792">
    <property type="entry name" value="RNA3'P_cycl/enolpyr_Trfase_a/b"/>
</dbReference>
<proteinExistence type="predicted"/>
<dbReference type="Gene3D" id="3.65.10.20">
    <property type="entry name" value="RNA 3'-terminal phosphate cyclase domain"/>
    <property type="match status" value="1"/>
</dbReference>
<dbReference type="PANTHER" id="PTHR11096:SF0">
    <property type="entry name" value="RNA 3'-TERMINAL PHOSPHATE CYCLASE"/>
    <property type="match status" value="1"/>
</dbReference>
<dbReference type="SUPFAM" id="SSF55205">
    <property type="entry name" value="EPT/RTPC-like"/>
    <property type="match status" value="1"/>
</dbReference>
<dbReference type="Gene3D" id="3.30.360.20">
    <property type="entry name" value="RNA 3'-terminal phosphate cyclase, insert domain"/>
    <property type="match status" value="1"/>
</dbReference>
<dbReference type="InterPro" id="IPR036553">
    <property type="entry name" value="RPTC_insert"/>
</dbReference>
<evidence type="ECO:0000259" key="2">
    <source>
        <dbReference type="Pfam" id="PF05189"/>
    </source>
</evidence>
<evidence type="ECO:0008006" key="5">
    <source>
        <dbReference type="Google" id="ProtNLM"/>
    </source>
</evidence>
<dbReference type="EMBL" id="CAUJNA010003002">
    <property type="protein sequence ID" value="CAJ1394969.1"/>
    <property type="molecule type" value="Genomic_DNA"/>
</dbReference>
<dbReference type="Pfam" id="PF05189">
    <property type="entry name" value="RTC_insert"/>
    <property type="match status" value="1"/>
</dbReference>
<dbReference type="GO" id="GO:0005634">
    <property type="term" value="C:nucleus"/>
    <property type="evidence" value="ECO:0007669"/>
    <property type="project" value="TreeGrafter"/>
</dbReference>
<accession>A0AA36N730</accession>
<comment type="caution">
    <text evidence="3">The sequence shown here is derived from an EMBL/GenBank/DDBJ whole genome shotgun (WGS) entry which is preliminary data.</text>
</comment>
<reference evidence="3" key="1">
    <citation type="submission" date="2023-08" db="EMBL/GenBank/DDBJ databases">
        <authorList>
            <person name="Chen Y."/>
            <person name="Shah S."/>
            <person name="Dougan E. K."/>
            <person name="Thang M."/>
            <person name="Chan C."/>
        </authorList>
    </citation>
    <scope>NUCLEOTIDE SEQUENCE</scope>
</reference>
<dbReference type="InterPro" id="IPR023797">
    <property type="entry name" value="RNA3'_phos_cyclase_dom"/>
</dbReference>
<sequence>MIGGGQLLRNAVAYAAVLRRAVRIQNVRGGRTPPGLRPGHLAALNASAAFCGAQLAGAAVGSAEVAFDARSAVARAGELVVDAGTGGSTMLMLQALLPSMLARSLAEGKEVEVVFKGGTNVCSPPGKGPFQINAPQVDYTRLVLFPVLRHLFGVHLEMQVRHRGFLQGGGEVLVRAFAPKALCAFELLARGEICAARGAAYRSAGVPKDVLPRMLEGEMKKRPAGAAVVLREQLPEVSVQWDCEECPSAEKSDACGLVVALETTAGCVLGGDSMGRRGTSAESVGEEAAHAALAALATGGCCDEHLEEIPRVSPDAAGRISWWSSWRWRGALRACGWGSSGRYICRQRFGSRKASARQCGSCQTQTATFWKSPACCERLSPTCPAEKRFLDEAFGGSSDFCAASTNIWVHQQMNLQVNQQHVRTLIESRNC</sequence>
<name>A0AA36N730_9DINO</name>
<dbReference type="InterPro" id="IPR037136">
    <property type="entry name" value="RNA3'_phos_cyclase_dom_sf"/>
</dbReference>
<dbReference type="GO" id="GO:0003963">
    <property type="term" value="F:RNA-3'-phosphate cyclase activity"/>
    <property type="evidence" value="ECO:0007669"/>
    <property type="project" value="TreeGrafter"/>
</dbReference>
<dbReference type="AlphaFoldDB" id="A0AA36N730"/>
<gene>
    <name evidence="3" type="ORF">EVOR1521_LOCUS19516</name>
</gene>